<dbReference type="Proteomes" id="UP001597116">
    <property type="component" value="Unassembled WGS sequence"/>
</dbReference>
<accession>A0ABW3QDV4</accession>
<keyword evidence="2" id="KW-0449">Lipoprotein</keyword>
<dbReference type="EMBL" id="JBHTLP010000011">
    <property type="protein sequence ID" value="MFD1143295.1"/>
    <property type="molecule type" value="Genomic_DNA"/>
</dbReference>
<comment type="caution">
    <text evidence="2">The sequence shown here is derived from an EMBL/GenBank/DDBJ whole genome shotgun (WGS) entry which is preliminary data.</text>
</comment>
<keyword evidence="1" id="KW-0732">Signal</keyword>
<dbReference type="RefSeq" id="WP_265991202.1">
    <property type="nucleotide sequence ID" value="NZ_CP110973.1"/>
</dbReference>
<reference evidence="3" key="1">
    <citation type="journal article" date="2019" name="Int. J. Syst. Evol. Microbiol.">
        <title>The Global Catalogue of Microorganisms (GCM) 10K type strain sequencing project: providing services to taxonomists for standard genome sequencing and annotation.</title>
        <authorList>
            <consortium name="The Broad Institute Genomics Platform"/>
            <consortium name="The Broad Institute Genome Sequencing Center for Infectious Disease"/>
            <person name="Wu L."/>
            <person name="Ma J."/>
        </authorList>
    </citation>
    <scope>NUCLEOTIDE SEQUENCE [LARGE SCALE GENOMIC DNA]</scope>
    <source>
        <strain evidence="3">CCUG 55608</strain>
    </source>
</reference>
<evidence type="ECO:0000313" key="3">
    <source>
        <dbReference type="Proteomes" id="UP001597116"/>
    </source>
</evidence>
<dbReference type="InterPro" id="IPR011990">
    <property type="entry name" value="TPR-like_helical_dom_sf"/>
</dbReference>
<feature type="chain" id="PRO_5046440156" evidence="1">
    <location>
        <begin position="23"/>
        <end position="564"/>
    </location>
</feature>
<evidence type="ECO:0000256" key="1">
    <source>
        <dbReference type="SAM" id="SignalP"/>
    </source>
</evidence>
<dbReference type="Gene3D" id="1.25.40.390">
    <property type="match status" value="2"/>
</dbReference>
<feature type="signal peptide" evidence="1">
    <location>
        <begin position="1"/>
        <end position="22"/>
    </location>
</feature>
<name>A0ABW3QDV4_9BACT</name>
<gene>
    <name evidence="2" type="ORF">ACFQ4C_19360</name>
</gene>
<sequence length="564" mass="62923">MKRLTLFSKAVFVLAMVVLSSCDDKLTELNENPNVVDPASANPNMLMPTVMSQAAKNYLDLGYGDIAGVVQHTQKDGWFSAHNSYDWSPRDWSSYYDLLRNNDFLYKRAVALDYKFHQGVALTMRAFLFGNITDMWGDAPYTDALKGDVSNDYVTPKYDSQEVIYKGIIEDLKAASTLFAAGDATGYRTGYDVYYNGDPAKWQKFANSLLLRYYMRLSGKLPDVAKAGIESIYSSGVYLKSASEDAVMDYIGSKQDDSWPGAVQWESDPSEYRRRKPAKLLMDKLLTNGDPRLKVWFAPVYVQWVADPTLATPVDQFIRKNGVIQTGTVSLTDAQFLTETKAGNKFTRHFNPNTFTVAVDTREYVGVPAGLIDPSSYNYNPTPGQVVQNQHVSQLAEVFRGSKGGLLKARLISAAEVSFILAEAAQKGWAAGDAKTHYEAGIKNSLETWGVADQFATYSQKEGVKFNNTQAQILEQKWIASWTAATEAWMDYRRTGLPTFQAGPASPENALPLRFIYGDNETNYNNANSISALSRLEENTHTKIRGKNSQWAKPWIVQGTGKPW</sequence>
<dbReference type="InterPro" id="IPR041662">
    <property type="entry name" value="SusD-like_2"/>
</dbReference>
<dbReference type="PROSITE" id="PS51257">
    <property type="entry name" value="PROKAR_LIPOPROTEIN"/>
    <property type="match status" value="1"/>
</dbReference>
<evidence type="ECO:0000313" key="2">
    <source>
        <dbReference type="EMBL" id="MFD1143295.1"/>
    </source>
</evidence>
<dbReference type="Pfam" id="PF12771">
    <property type="entry name" value="SusD-like_2"/>
    <property type="match status" value="2"/>
</dbReference>
<protein>
    <submittedName>
        <fullName evidence="2">SusD/RagB family nutrient-binding outer membrane lipoprotein</fullName>
    </submittedName>
</protein>
<dbReference type="SUPFAM" id="SSF48452">
    <property type="entry name" value="TPR-like"/>
    <property type="match status" value="1"/>
</dbReference>
<organism evidence="2 3">
    <name type="scientific">Larkinella insperata</name>
    <dbReference type="NCBI Taxonomy" id="332158"/>
    <lineage>
        <taxon>Bacteria</taxon>
        <taxon>Pseudomonadati</taxon>
        <taxon>Bacteroidota</taxon>
        <taxon>Cytophagia</taxon>
        <taxon>Cytophagales</taxon>
        <taxon>Spirosomataceae</taxon>
        <taxon>Larkinella</taxon>
    </lineage>
</organism>
<proteinExistence type="predicted"/>
<keyword evidence="3" id="KW-1185">Reference proteome</keyword>